<keyword evidence="3" id="KW-1185">Reference proteome</keyword>
<dbReference type="KEGG" id="sgn:SGRA_3432"/>
<feature type="signal peptide" evidence="1">
    <location>
        <begin position="1"/>
        <end position="20"/>
    </location>
</feature>
<proteinExistence type="predicted"/>
<reference evidence="2 3" key="1">
    <citation type="journal article" date="2012" name="Stand. Genomic Sci.">
        <title>Complete genome sequencing and analysis of Saprospira grandis str. Lewin, a predatory marine bacterium.</title>
        <authorList>
            <person name="Saw J.H."/>
            <person name="Yuryev A."/>
            <person name="Kanbe M."/>
            <person name="Hou S."/>
            <person name="Young A.G."/>
            <person name="Aizawa S."/>
            <person name="Alam M."/>
        </authorList>
    </citation>
    <scope>NUCLEOTIDE SEQUENCE [LARGE SCALE GENOMIC DNA]</scope>
    <source>
        <strain evidence="2 3">Lewin</strain>
    </source>
</reference>
<dbReference type="RefSeq" id="WP_015693751.1">
    <property type="nucleotide sequence ID" value="NC_016940.1"/>
</dbReference>
<dbReference type="HOGENOM" id="CLU_1936648_0_0_10"/>
<dbReference type="Proteomes" id="UP000007519">
    <property type="component" value="Chromosome"/>
</dbReference>
<protein>
    <recommendedName>
        <fullName evidence="4">Secretion system C-terminal sorting domain-containing protein</fullName>
    </recommendedName>
</protein>
<organism evidence="2 3">
    <name type="scientific">Saprospira grandis (strain Lewin)</name>
    <dbReference type="NCBI Taxonomy" id="984262"/>
    <lineage>
        <taxon>Bacteria</taxon>
        <taxon>Pseudomonadati</taxon>
        <taxon>Bacteroidota</taxon>
        <taxon>Saprospiria</taxon>
        <taxon>Saprospirales</taxon>
        <taxon>Saprospiraceae</taxon>
        <taxon>Saprospira</taxon>
    </lineage>
</organism>
<evidence type="ECO:0008006" key="4">
    <source>
        <dbReference type="Google" id="ProtNLM"/>
    </source>
</evidence>
<evidence type="ECO:0000313" key="3">
    <source>
        <dbReference type="Proteomes" id="UP000007519"/>
    </source>
</evidence>
<name>H6L1S9_SAPGL</name>
<evidence type="ECO:0000313" key="2">
    <source>
        <dbReference type="EMBL" id="AFC26157.1"/>
    </source>
</evidence>
<dbReference type="AlphaFoldDB" id="H6L1S9"/>
<sequence length="130" mass="14885">MKAFFLSSLLCLAFGFSAQAQQTAELEQNEESINWAAFETELDESSENWSLHIDQNRRKLYIDFEALGGKMSRLSLSSDENQEIVAIDDHLFDLPSNTIYELDLSKLEKGNYTLVLHSYTERIQKAISID</sequence>
<evidence type="ECO:0000256" key="1">
    <source>
        <dbReference type="SAM" id="SignalP"/>
    </source>
</evidence>
<feature type="chain" id="PRO_5003604555" description="Secretion system C-terminal sorting domain-containing protein" evidence="1">
    <location>
        <begin position="21"/>
        <end position="130"/>
    </location>
</feature>
<dbReference type="OrthoDB" id="1495676at2"/>
<accession>H6L1S9</accession>
<gene>
    <name evidence="2" type="ordered locus">SGRA_3432</name>
</gene>
<dbReference type="EMBL" id="CP002831">
    <property type="protein sequence ID" value="AFC26157.1"/>
    <property type="molecule type" value="Genomic_DNA"/>
</dbReference>
<keyword evidence="1" id="KW-0732">Signal</keyword>